<dbReference type="GO" id="GO:0018104">
    <property type="term" value="P:peptidoglycan-protein cross-linking"/>
    <property type="evidence" value="ECO:0007669"/>
    <property type="project" value="TreeGrafter"/>
</dbReference>
<proteinExistence type="inferred from homology"/>
<evidence type="ECO:0000256" key="5">
    <source>
        <dbReference type="ARBA" id="ARBA00022801"/>
    </source>
</evidence>
<evidence type="ECO:0000313" key="13">
    <source>
        <dbReference type="Proteomes" id="UP000426246"/>
    </source>
</evidence>
<dbReference type="UniPathway" id="UPA00219"/>
<dbReference type="GO" id="GO:0008360">
    <property type="term" value="P:regulation of cell shape"/>
    <property type="evidence" value="ECO:0007669"/>
    <property type="project" value="UniProtKB-UniRule"/>
</dbReference>
<evidence type="ECO:0000256" key="10">
    <source>
        <dbReference type="SAM" id="Phobius"/>
    </source>
</evidence>
<keyword evidence="7 9" id="KW-0573">Peptidoglycan synthesis</keyword>
<dbReference type="Gene3D" id="1.25.40.10">
    <property type="entry name" value="Tetratricopeptide repeat domain"/>
    <property type="match status" value="1"/>
</dbReference>
<comment type="similarity">
    <text evidence="2">Belongs to the YkuD family.</text>
</comment>
<keyword evidence="13" id="KW-1185">Reference proteome</keyword>
<dbReference type="SUPFAM" id="SSF48452">
    <property type="entry name" value="TPR-like"/>
    <property type="match status" value="1"/>
</dbReference>
<keyword evidence="3" id="KW-0328">Glycosyltransferase</keyword>
<organism evidence="12 13">
    <name type="scientific">Paenibacillus psychroresistens</name>
    <dbReference type="NCBI Taxonomy" id="1778678"/>
    <lineage>
        <taxon>Bacteria</taxon>
        <taxon>Bacillati</taxon>
        <taxon>Bacillota</taxon>
        <taxon>Bacilli</taxon>
        <taxon>Bacillales</taxon>
        <taxon>Paenibacillaceae</taxon>
        <taxon>Paenibacillus</taxon>
    </lineage>
</organism>
<dbReference type="PANTHER" id="PTHR30582:SF24">
    <property type="entry name" value="L,D-TRANSPEPTIDASE ERFK_SRFK-RELATED"/>
    <property type="match status" value="1"/>
</dbReference>
<feature type="active site" description="Proton donor/acceptor" evidence="9">
    <location>
        <position position="422"/>
    </location>
</feature>
<dbReference type="InterPro" id="IPR038063">
    <property type="entry name" value="Transpep_catalytic_dom"/>
</dbReference>
<evidence type="ECO:0000256" key="1">
    <source>
        <dbReference type="ARBA" id="ARBA00004752"/>
    </source>
</evidence>
<evidence type="ECO:0000313" key="12">
    <source>
        <dbReference type="EMBL" id="QGQ97893.1"/>
    </source>
</evidence>
<dbReference type="GO" id="GO:0016757">
    <property type="term" value="F:glycosyltransferase activity"/>
    <property type="evidence" value="ECO:0007669"/>
    <property type="project" value="UniProtKB-KW"/>
</dbReference>
<name>A0A6B8RQY0_9BACL</name>
<sequence>MEVTTLQNENEEGSLPEARFDNHLKTNLIHLHKNLYLNRTDPLFFEKVLRYADPKSPEAHYMLALKYENEGKSAKALLHYQEAMKDNKSSFYAKAKDRLRRFQRPIPASFPLKPAAPEIPRYSFRKSPLFILMVCNLVLFFLLLNLEPLRAIVSTAMHGKAGLEVVSEIVDTPYIYYIASNEPKDRIETLLYTKAFEMGKRNPDHNIQLYGIKTADAALQGIIAPLTSEQAKLTSFVIAQYNASLDRAVIIKFAETKIPELTTVASNLVRSALQAYLHDNKTPPAQIESLIRDYPSNYLSFIPNEISSGSNQVVDQFDGSGGWVYHPHASGLASMFYPNIVDESTALQPPFSPVKLLISRKEHTLLVVAGSVVLANDPIGVGKDNKTPEGSFTIQDRVLNPLGKHPNVYGKAGLSMGQYAIHGTFDQTSILANKSLGCIRIANSDILALFPFVPKGAEVLISENFPAALLTSLPIDTKKLVPSKKPIINESPPDIVFNWLG</sequence>
<evidence type="ECO:0000256" key="3">
    <source>
        <dbReference type="ARBA" id="ARBA00022676"/>
    </source>
</evidence>
<keyword evidence="4" id="KW-0808">Transferase</keyword>
<evidence type="ECO:0000256" key="9">
    <source>
        <dbReference type="PROSITE-ProRule" id="PRU01373"/>
    </source>
</evidence>
<evidence type="ECO:0000256" key="8">
    <source>
        <dbReference type="ARBA" id="ARBA00023316"/>
    </source>
</evidence>
<feature type="active site" description="Nucleophile" evidence="9">
    <location>
        <position position="438"/>
    </location>
</feature>
<dbReference type="AlphaFoldDB" id="A0A6B8RQY0"/>
<dbReference type="GO" id="GO:0071972">
    <property type="term" value="F:peptidoglycan L,D-transpeptidase activity"/>
    <property type="evidence" value="ECO:0007669"/>
    <property type="project" value="TreeGrafter"/>
</dbReference>
<protein>
    <recommendedName>
        <fullName evidence="11">L,D-TPase catalytic domain-containing protein</fullName>
    </recommendedName>
</protein>
<dbReference type="EMBL" id="CP034235">
    <property type="protein sequence ID" value="QGQ97893.1"/>
    <property type="molecule type" value="Genomic_DNA"/>
</dbReference>
<evidence type="ECO:0000256" key="6">
    <source>
        <dbReference type="ARBA" id="ARBA00022960"/>
    </source>
</evidence>
<dbReference type="InterPro" id="IPR050979">
    <property type="entry name" value="LD-transpeptidase"/>
</dbReference>
<evidence type="ECO:0000256" key="7">
    <source>
        <dbReference type="ARBA" id="ARBA00022984"/>
    </source>
</evidence>
<keyword evidence="10" id="KW-0812">Transmembrane</keyword>
<dbReference type="GO" id="GO:0071555">
    <property type="term" value="P:cell wall organization"/>
    <property type="evidence" value="ECO:0007669"/>
    <property type="project" value="UniProtKB-UniRule"/>
</dbReference>
<evidence type="ECO:0000256" key="2">
    <source>
        <dbReference type="ARBA" id="ARBA00005992"/>
    </source>
</evidence>
<evidence type="ECO:0000259" key="11">
    <source>
        <dbReference type="PROSITE" id="PS52029"/>
    </source>
</evidence>
<accession>A0A6B8RQY0</accession>
<dbReference type="CDD" id="cd16913">
    <property type="entry name" value="YkuD_like"/>
    <property type="match status" value="1"/>
</dbReference>
<keyword evidence="6 9" id="KW-0133">Cell shape</keyword>
<dbReference type="Pfam" id="PF03734">
    <property type="entry name" value="YkuD"/>
    <property type="match status" value="1"/>
</dbReference>
<gene>
    <name evidence="12" type="ORF">EHS13_24895</name>
</gene>
<comment type="pathway">
    <text evidence="1 9">Cell wall biogenesis; peptidoglycan biosynthesis.</text>
</comment>
<dbReference type="Gene3D" id="2.40.440.10">
    <property type="entry name" value="L,D-transpeptidase catalytic domain-like"/>
    <property type="match status" value="1"/>
</dbReference>
<dbReference type="SUPFAM" id="SSF141523">
    <property type="entry name" value="L,D-transpeptidase catalytic domain-like"/>
    <property type="match status" value="1"/>
</dbReference>
<evidence type="ECO:0000256" key="4">
    <source>
        <dbReference type="ARBA" id="ARBA00022679"/>
    </source>
</evidence>
<keyword evidence="10" id="KW-1133">Transmembrane helix</keyword>
<dbReference type="GO" id="GO:0005576">
    <property type="term" value="C:extracellular region"/>
    <property type="evidence" value="ECO:0007669"/>
    <property type="project" value="TreeGrafter"/>
</dbReference>
<dbReference type="PROSITE" id="PS52029">
    <property type="entry name" value="LD_TPASE"/>
    <property type="match status" value="1"/>
</dbReference>
<reference evidence="13" key="1">
    <citation type="submission" date="2018-11" db="EMBL/GenBank/DDBJ databases">
        <title>Complete genome sequence of Paenibacillus sp. ML311-T8.</title>
        <authorList>
            <person name="Nam Y.-D."/>
            <person name="Kang J."/>
            <person name="Chung W.-H."/>
            <person name="Park Y.S."/>
        </authorList>
    </citation>
    <scope>NUCLEOTIDE SEQUENCE [LARGE SCALE GENOMIC DNA]</scope>
    <source>
        <strain evidence="13">ML311-T8</strain>
    </source>
</reference>
<dbReference type="InterPro" id="IPR005490">
    <property type="entry name" value="LD_TPept_cat_dom"/>
</dbReference>
<keyword evidence="10" id="KW-0472">Membrane</keyword>
<dbReference type="KEGG" id="ppsc:EHS13_24895"/>
<dbReference type="InterPro" id="IPR011990">
    <property type="entry name" value="TPR-like_helical_dom_sf"/>
</dbReference>
<dbReference type="PANTHER" id="PTHR30582">
    <property type="entry name" value="L,D-TRANSPEPTIDASE"/>
    <property type="match status" value="1"/>
</dbReference>
<feature type="domain" description="L,D-TPase catalytic" evidence="11">
    <location>
        <begin position="354"/>
        <end position="462"/>
    </location>
</feature>
<keyword evidence="8 9" id="KW-0961">Cell wall biogenesis/degradation</keyword>
<dbReference type="Proteomes" id="UP000426246">
    <property type="component" value="Chromosome"/>
</dbReference>
<keyword evidence="5" id="KW-0378">Hydrolase</keyword>
<feature type="transmembrane region" description="Helical" evidence="10">
    <location>
        <begin position="129"/>
        <end position="146"/>
    </location>
</feature>